<dbReference type="InterPro" id="IPR009057">
    <property type="entry name" value="Homeodomain-like_sf"/>
</dbReference>
<dbReference type="Gene3D" id="1.10.10.60">
    <property type="entry name" value="Homeodomain-like"/>
    <property type="match status" value="2"/>
</dbReference>
<accession>A0A645ESE9</accession>
<evidence type="ECO:0000256" key="3">
    <source>
        <dbReference type="ARBA" id="ARBA00023163"/>
    </source>
</evidence>
<keyword evidence="1" id="KW-0805">Transcription regulation</keyword>
<dbReference type="SMART" id="SM00342">
    <property type="entry name" value="HTH_ARAC"/>
    <property type="match status" value="1"/>
</dbReference>
<evidence type="ECO:0000313" key="5">
    <source>
        <dbReference type="EMBL" id="MPN04951.1"/>
    </source>
</evidence>
<comment type="caution">
    <text evidence="5">The sequence shown here is derived from an EMBL/GenBank/DDBJ whole genome shotgun (WGS) entry which is preliminary data.</text>
</comment>
<dbReference type="Pfam" id="PF12833">
    <property type="entry name" value="HTH_18"/>
    <property type="match status" value="1"/>
</dbReference>
<sequence length="87" mass="10127">MVYVSKSYLSRLFKQKTGVSLMDYLNSLRMESAKALLVASNLNTEEIAYQTGYHSTKFFYRAFRAYTGMSTREYRNREAQSRAEGSR</sequence>
<dbReference type="GO" id="GO:0043565">
    <property type="term" value="F:sequence-specific DNA binding"/>
    <property type="evidence" value="ECO:0007669"/>
    <property type="project" value="InterPro"/>
</dbReference>
<feature type="domain" description="HTH araC/xylS-type" evidence="4">
    <location>
        <begin position="1"/>
        <end position="77"/>
    </location>
</feature>
<evidence type="ECO:0000259" key="4">
    <source>
        <dbReference type="PROSITE" id="PS01124"/>
    </source>
</evidence>
<protein>
    <submittedName>
        <fullName evidence="5">HTH-type transcriptional activator Btr</fullName>
    </submittedName>
</protein>
<evidence type="ECO:0000256" key="1">
    <source>
        <dbReference type="ARBA" id="ARBA00023015"/>
    </source>
</evidence>
<reference evidence="5" key="1">
    <citation type="submission" date="2019-08" db="EMBL/GenBank/DDBJ databases">
        <authorList>
            <person name="Kucharzyk K."/>
            <person name="Murdoch R.W."/>
            <person name="Higgins S."/>
            <person name="Loffler F."/>
        </authorList>
    </citation>
    <scope>NUCLEOTIDE SEQUENCE</scope>
</reference>
<evidence type="ECO:0000256" key="2">
    <source>
        <dbReference type="ARBA" id="ARBA00023125"/>
    </source>
</evidence>
<dbReference type="PROSITE" id="PS01124">
    <property type="entry name" value="HTH_ARAC_FAMILY_2"/>
    <property type="match status" value="1"/>
</dbReference>
<keyword evidence="3" id="KW-0804">Transcription</keyword>
<dbReference type="PANTHER" id="PTHR43280:SF2">
    <property type="entry name" value="HTH-TYPE TRANSCRIPTIONAL REGULATOR EXSA"/>
    <property type="match status" value="1"/>
</dbReference>
<name>A0A645ESE9_9ZZZZ</name>
<organism evidence="5">
    <name type="scientific">bioreactor metagenome</name>
    <dbReference type="NCBI Taxonomy" id="1076179"/>
    <lineage>
        <taxon>unclassified sequences</taxon>
        <taxon>metagenomes</taxon>
        <taxon>ecological metagenomes</taxon>
    </lineage>
</organism>
<dbReference type="InterPro" id="IPR018060">
    <property type="entry name" value="HTH_AraC"/>
</dbReference>
<dbReference type="PANTHER" id="PTHR43280">
    <property type="entry name" value="ARAC-FAMILY TRANSCRIPTIONAL REGULATOR"/>
    <property type="match status" value="1"/>
</dbReference>
<proteinExistence type="predicted"/>
<dbReference type="AlphaFoldDB" id="A0A645ESE9"/>
<dbReference type="GO" id="GO:0003700">
    <property type="term" value="F:DNA-binding transcription factor activity"/>
    <property type="evidence" value="ECO:0007669"/>
    <property type="project" value="InterPro"/>
</dbReference>
<keyword evidence="2" id="KW-0238">DNA-binding</keyword>
<dbReference type="EMBL" id="VSSQ01050869">
    <property type="protein sequence ID" value="MPN04951.1"/>
    <property type="molecule type" value="Genomic_DNA"/>
</dbReference>
<dbReference type="SUPFAM" id="SSF46689">
    <property type="entry name" value="Homeodomain-like"/>
    <property type="match status" value="1"/>
</dbReference>
<gene>
    <name evidence="5" type="primary">btr_9</name>
    <name evidence="5" type="ORF">SDC9_152200</name>
</gene>